<accession>A0A1R1MK81</accession>
<dbReference type="InterPro" id="IPR027417">
    <property type="entry name" value="P-loop_NTPase"/>
</dbReference>
<dbReference type="Gene3D" id="3.40.50.300">
    <property type="entry name" value="P-loop containing nucleotide triphosphate hydrolases"/>
    <property type="match status" value="1"/>
</dbReference>
<keyword evidence="2" id="KW-1185">Reference proteome</keyword>
<evidence type="ECO:0008006" key="3">
    <source>
        <dbReference type="Google" id="ProtNLM"/>
    </source>
</evidence>
<evidence type="ECO:0000313" key="1">
    <source>
        <dbReference type="EMBL" id="OMH40110.1"/>
    </source>
</evidence>
<dbReference type="EMBL" id="MOEN01000028">
    <property type="protein sequence ID" value="OMH40110.1"/>
    <property type="molecule type" value="Genomic_DNA"/>
</dbReference>
<organism evidence="1 2">
    <name type="scientific">Desulfurobacterium indicum</name>
    <dbReference type="NCBI Taxonomy" id="1914305"/>
    <lineage>
        <taxon>Bacteria</taxon>
        <taxon>Pseudomonadati</taxon>
        <taxon>Aquificota</taxon>
        <taxon>Aquificia</taxon>
        <taxon>Desulfurobacteriales</taxon>
        <taxon>Desulfurobacteriaceae</taxon>
        <taxon>Desulfurobacterium</taxon>
    </lineage>
</organism>
<gene>
    <name evidence="1" type="ORF">BLW93_07040</name>
</gene>
<sequence length="149" mass="17273">MNYDIPWNPTKVLQRVGRINRVGSSFDRIHIYNFFPVGVTEKELGLEAAAVAKLQAFHQALGEDAKYLTEDEEVNAHGLFNRINEIEENGDGEEKSFIKYVNLLRELRDSKPEVFERIKKLPKKSRSGRNFRRKMLVTLFKKGCVNNFV</sequence>
<reference evidence="1 2" key="1">
    <citation type="submission" date="2016-10" db="EMBL/GenBank/DDBJ databases">
        <title>Genome sequence of a sulfur-reducing bacterium Desulfurobacterium indicum K6013.</title>
        <authorList>
            <person name="Cao J."/>
            <person name="Shao Z."/>
            <person name="Alain K."/>
            <person name="Jebbar M."/>
        </authorList>
    </citation>
    <scope>NUCLEOTIDE SEQUENCE [LARGE SCALE GENOMIC DNA]</scope>
    <source>
        <strain evidence="1 2">K6013</strain>
    </source>
</reference>
<dbReference type="SUPFAM" id="SSF52540">
    <property type="entry name" value="P-loop containing nucleoside triphosphate hydrolases"/>
    <property type="match status" value="1"/>
</dbReference>
<proteinExistence type="predicted"/>
<comment type="caution">
    <text evidence="1">The sequence shown here is derived from an EMBL/GenBank/DDBJ whole genome shotgun (WGS) entry which is preliminary data.</text>
</comment>
<evidence type="ECO:0000313" key="2">
    <source>
        <dbReference type="Proteomes" id="UP000187408"/>
    </source>
</evidence>
<dbReference type="STRING" id="1914305.BLW93_07040"/>
<dbReference type="AlphaFoldDB" id="A0A1R1MK81"/>
<name>A0A1R1MK81_9BACT</name>
<protein>
    <recommendedName>
        <fullName evidence="3">Helicase C-terminal domain-containing protein</fullName>
    </recommendedName>
</protein>
<dbReference type="Proteomes" id="UP000187408">
    <property type="component" value="Unassembled WGS sequence"/>
</dbReference>